<dbReference type="PROSITE" id="PS00092">
    <property type="entry name" value="N6_MTASE"/>
    <property type="match status" value="1"/>
</dbReference>
<comment type="catalytic activity">
    <reaction evidence="5">
        <text>a 2'-deoxyadenosine in DNA + S-adenosyl-L-methionine = an N(6)-methyl-2'-deoxyadenosine in DNA + S-adenosyl-L-homocysteine + H(+)</text>
        <dbReference type="Rhea" id="RHEA:15197"/>
        <dbReference type="Rhea" id="RHEA-COMP:12418"/>
        <dbReference type="Rhea" id="RHEA-COMP:12419"/>
        <dbReference type="ChEBI" id="CHEBI:15378"/>
        <dbReference type="ChEBI" id="CHEBI:57856"/>
        <dbReference type="ChEBI" id="CHEBI:59789"/>
        <dbReference type="ChEBI" id="CHEBI:90615"/>
        <dbReference type="ChEBI" id="CHEBI:90616"/>
        <dbReference type="EC" id="2.1.1.72"/>
    </reaction>
</comment>
<reference evidence="7 8" key="1">
    <citation type="submission" date="2019-08" db="EMBL/GenBank/DDBJ databases">
        <authorList>
            <person name="Liang Q."/>
        </authorList>
    </citation>
    <scope>NUCLEOTIDE SEQUENCE [LARGE SCALE GENOMIC DNA]</scope>
    <source>
        <strain evidence="7 8">V1718</strain>
    </source>
</reference>
<evidence type="ECO:0000256" key="5">
    <source>
        <dbReference type="ARBA" id="ARBA00047942"/>
    </source>
</evidence>
<accession>A0A5B8XT71</accession>
<dbReference type="InterPro" id="IPR011639">
    <property type="entry name" value="MethylTrfase_TaqI-like_dom"/>
</dbReference>
<dbReference type="GO" id="GO:0006304">
    <property type="term" value="P:DNA modification"/>
    <property type="evidence" value="ECO:0007669"/>
    <property type="project" value="InterPro"/>
</dbReference>
<dbReference type="InterPro" id="IPR029063">
    <property type="entry name" value="SAM-dependent_MTases_sf"/>
</dbReference>
<dbReference type="EMBL" id="CP042467">
    <property type="protein sequence ID" value="QED28068.1"/>
    <property type="molecule type" value="Genomic_DNA"/>
</dbReference>
<evidence type="ECO:0000256" key="2">
    <source>
        <dbReference type="ARBA" id="ARBA00022603"/>
    </source>
</evidence>
<name>A0A5B8XT71_9DELT</name>
<dbReference type="GO" id="GO:0003676">
    <property type="term" value="F:nucleic acid binding"/>
    <property type="evidence" value="ECO:0007669"/>
    <property type="project" value="InterPro"/>
</dbReference>
<dbReference type="SUPFAM" id="SSF53335">
    <property type="entry name" value="S-adenosyl-L-methionine-dependent methyltransferases"/>
    <property type="match status" value="1"/>
</dbReference>
<feature type="domain" description="Type II methyltransferase M.TaqI-like" evidence="6">
    <location>
        <begin position="449"/>
        <end position="748"/>
    </location>
</feature>
<keyword evidence="2 7" id="KW-0489">Methyltransferase</keyword>
<dbReference type="KEGG" id="bbae:FRD01_12645"/>
<dbReference type="InterPro" id="IPR050953">
    <property type="entry name" value="N4_N6_ade-DNA_methylase"/>
</dbReference>
<dbReference type="InterPro" id="IPR002052">
    <property type="entry name" value="DNA_methylase_N6_adenine_CS"/>
</dbReference>
<dbReference type="GO" id="GO:0009007">
    <property type="term" value="F:site-specific DNA-methyltransferase (adenine-specific) activity"/>
    <property type="evidence" value="ECO:0007669"/>
    <property type="project" value="UniProtKB-EC"/>
</dbReference>
<dbReference type="Gene3D" id="3.40.50.150">
    <property type="entry name" value="Vaccinia Virus protein VP39"/>
    <property type="match status" value="2"/>
</dbReference>
<dbReference type="Pfam" id="PF07669">
    <property type="entry name" value="Eco57I"/>
    <property type="match status" value="1"/>
</dbReference>
<dbReference type="PRINTS" id="PR00507">
    <property type="entry name" value="N12N6MTFRASE"/>
</dbReference>
<dbReference type="Proteomes" id="UP000321595">
    <property type="component" value="Chromosome"/>
</dbReference>
<dbReference type="PANTHER" id="PTHR33841">
    <property type="entry name" value="DNA METHYLTRANSFERASE YEEA-RELATED"/>
    <property type="match status" value="1"/>
</dbReference>
<dbReference type="RefSeq" id="WP_146960165.1">
    <property type="nucleotide sequence ID" value="NZ_CP042467.1"/>
</dbReference>
<dbReference type="GO" id="GO:0032259">
    <property type="term" value="P:methylation"/>
    <property type="evidence" value="ECO:0007669"/>
    <property type="project" value="UniProtKB-KW"/>
</dbReference>
<evidence type="ECO:0000313" key="7">
    <source>
        <dbReference type="EMBL" id="QED28068.1"/>
    </source>
</evidence>
<evidence type="ECO:0000259" key="6">
    <source>
        <dbReference type="Pfam" id="PF07669"/>
    </source>
</evidence>
<keyword evidence="3" id="KW-0808">Transferase</keyword>
<evidence type="ECO:0000256" key="1">
    <source>
        <dbReference type="ARBA" id="ARBA00011900"/>
    </source>
</evidence>
<dbReference type="AlphaFoldDB" id="A0A5B8XT71"/>
<evidence type="ECO:0000256" key="3">
    <source>
        <dbReference type="ARBA" id="ARBA00022679"/>
    </source>
</evidence>
<sequence length="1027" mass="117254">MGNALLNIESHDTGSLIQLGDWISLAQHLGLRTKPLRLVNFALGQWGLDMLEHLRVDLLHSDGSFRVLLVTGQCDNGLARSAMTTLHRRNPNDVTLWFWADTERLSVAMVSERENEKTFVRRMSLMRSRPDPVGIKQLEALFPRDWVAPDQADQGLAIRRYLESVLDQETLTREFFQAFRRALELLQSTMHHGPEDLRQAHDVALLTLLRVLFLYFLQARGALRSDPHFLIRAWRQRSRDTSFYRSVIQPLFFSALNTPEDERDPNNALLQGIPFLNGGLFDPSPVELAHSRIDWPDRTFELLLEEVFERYQFALSEGAEDDEDRVIDPEMLGKVFEGLMFQDARHRSGAYYTPRHVVREMVAEVFAAHLKDRAGLSESRVHEILSGATLSLDERDLIRDALEDLTILDPAVGTGAFLLECLRVLAGLWAQVEGSKPDHTRLREIIHRHLHGVDINPTATRLCELRLWIALLGATPKSETGAMPPLPNLGHRIVCGQSLIDPEEIGMYRANLSRLFGHNWRYSENSEKLKTLQDRYLTCHGSKKFELRRELESYHREVFTDLLAHRVSQLEEEIEGLNKLKNSRDLFGDPQGLSPATEQHLFALVNEAERLRAWSREVHAQNTGSPTFSYALNFPHVAQNGGFDIIVTNPPWVRAQAIRTEELEHYKRRFEVTRPATWSEADRRGISSSFGSQVDLAAIFLERSLELMKPGGRLAALIPAKIFRSLNGCATRRVLSRYHIERIVDYSDSPDELFDATTYPGIVQIADVAATGTRVSVVGPDGTQDWRQDLAMNGEPWLLVQPGVESIFNKMMDVGPGFLEPCRGIFTGANSVFIRPEEDFLLMLGDEAKPYLRRVLSGRDPRGESSLRILWCYDEHGEVLKEIPPEIEGYFEANRTTLEERSDYDPRLPLWQVFRVRPDTCAPKIVWRDIAPELEAIEVPARAVPLNTVYYLPTQSEEEATELQRFLNSLPVKAFARAVAERARGGYRRHFAWVVKLIPVPKDGYGLNALEMQRLKAWFEREVAPWR</sequence>
<keyword evidence="4" id="KW-0949">S-adenosyl-L-methionine</keyword>
<dbReference type="OrthoDB" id="9761012at2"/>
<evidence type="ECO:0000313" key="8">
    <source>
        <dbReference type="Proteomes" id="UP000321595"/>
    </source>
</evidence>
<dbReference type="REBASE" id="364477">
    <property type="entry name" value="BbaV1718ORF12645P"/>
</dbReference>
<keyword evidence="8" id="KW-1185">Reference proteome</keyword>
<dbReference type="EC" id="2.1.1.72" evidence="1"/>
<proteinExistence type="predicted"/>
<evidence type="ECO:0000256" key="4">
    <source>
        <dbReference type="ARBA" id="ARBA00022691"/>
    </source>
</evidence>
<gene>
    <name evidence="7" type="ORF">FRD01_12645</name>
</gene>
<organism evidence="7 8">
    <name type="scientific">Microvenator marinus</name>
    <dbReference type="NCBI Taxonomy" id="2600177"/>
    <lineage>
        <taxon>Bacteria</taxon>
        <taxon>Deltaproteobacteria</taxon>
        <taxon>Bradymonadales</taxon>
        <taxon>Microvenatoraceae</taxon>
        <taxon>Microvenator</taxon>
    </lineage>
</organism>
<protein>
    <recommendedName>
        <fullName evidence="1">site-specific DNA-methyltransferase (adenine-specific)</fullName>
        <ecNumber evidence="1">2.1.1.72</ecNumber>
    </recommendedName>
</protein>
<dbReference type="PANTHER" id="PTHR33841:SF1">
    <property type="entry name" value="DNA METHYLTRANSFERASE A"/>
    <property type="match status" value="1"/>
</dbReference>